<reference evidence="8 9" key="2">
    <citation type="journal article" date="2014" name="J. Gen. Appl. Microbiol.">
        <title>The early diverging ascomycetous budding yeast Saitoella complicata has three histone deacetylases belonging to the Clr6, Hos2, and Rpd3 lineages.</title>
        <authorList>
            <person name="Nishida H."/>
            <person name="Matsumoto T."/>
            <person name="Kondo S."/>
            <person name="Hamamoto M."/>
            <person name="Yoshikawa H."/>
        </authorList>
    </citation>
    <scope>NUCLEOTIDE SEQUENCE [LARGE SCALE GENOMIC DNA]</scope>
    <source>
        <strain evidence="8 9">NRRL Y-17804</strain>
    </source>
</reference>
<sequence length="201" mass="22394">MIRTTALLPPCMDDTYAVLLAAQPTRCPLDNTPFRRWTTMSSPSSTSSTSLKRPSITDEAGPRGKRSRRRSGSGDSQEDADDRDRDGMTTKQMPVPKWAKPPGELLTQEEKKANHIASEQKRRQAIRSGFERLAELVPGLSRSQGRSEAVVLKRSVDFLQDLIAEREALLRKCAERGAEVPRDLEGGWGGFGRLSRQKSEE</sequence>
<dbReference type="STRING" id="698492.A0A0E9NBJ5"/>
<evidence type="ECO:0000256" key="4">
    <source>
        <dbReference type="ARBA" id="ARBA00023163"/>
    </source>
</evidence>
<evidence type="ECO:0000313" key="8">
    <source>
        <dbReference type="EMBL" id="GAO46770.1"/>
    </source>
</evidence>
<organism evidence="8 9">
    <name type="scientific">Saitoella complicata (strain BCRC 22490 / CBS 7301 / JCM 7358 / NBRC 10748 / NRRL Y-17804)</name>
    <dbReference type="NCBI Taxonomy" id="698492"/>
    <lineage>
        <taxon>Eukaryota</taxon>
        <taxon>Fungi</taxon>
        <taxon>Dikarya</taxon>
        <taxon>Ascomycota</taxon>
        <taxon>Taphrinomycotina</taxon>
        <taxon>Taphrinomycotina incertae sedis</taxon>
        <taxon>Saitoella</taxon>
    </lineage>
</organism>
<comment type="caution">
    <text evidence="8">The sequence shown here is derived from an EMBL/GenBank/DDBJ whole genome shotgun (WGS) entry which is preliminary data.</text>
</comment>
<dbReference type="InterPro" id="IPR011598">
    <property type="entry name" value="bHLH_dom"/>
</dbReference>
<gene>
    <name evidence="8" type="ORF">G7K_0991-t1</name>
</gene>
<dbReference type="SMART" id="SM00353">
    <property type="entry name" value="HLH"/>
    <property type="match status" value="1"/>
</dbReference>
<keyword evidence="9" id="KW-1185">Reference proteome</keyword>
<proteinExistence type="predicted"/>
<evidence type="ECO:0000256" key="5">
    <source>
        <dbReference type="ARBA" id="ARBA00023242"/>
    </source>
</evidence>
<dbReference type="GO" id="GO:0005634">
    <property type="term" value="C:nucleus"/>
    <property type="evidence" value="ECO:0007669"/>
    <property type="project" value="UniProtKB-SubCell"/>
</dbReference>
<reference evidence="8 9" key="3">
    <citation type="journal article" date="2015" name="Genome Announc.">
        <title>Draft Genome Sequence of the Archiascomycetous Yeast Saitoella complicata.</title>
        <authorList>
            <person name="Yamauchi K."/>
            <person name="Kondo S."/>
            <person name="Hamamoto M."/>
            <person name="Takahashi Y."/>
            <person name="Ogura Y."/>
            <person name="Hayashi T."/>
            <person name="Nishida H."/>
        </authorList>
    </citation>
    <scope>NUCLEOTIDE SEQUENCE [LARGE SCALE GENOMIC DNA]</scope>
    <source>
        <strain evidence="8 9">NRRL Y-17804</strain>
    </source>
</reference>
<dbReference type="InterPro" id="IPR052207">
    <property type="entry name" value="Max-like/E-box_TFs"/>
</dbReference>
<evidence type="ECO:0000313" key="9">
    <source>
        <dbReference type="Proteomes" id="UP000033140"/>
    </source>
</evidence>
<dbReference type="PROSITE" id="PS50888">
    <property type="entry name" value="BHLH"/>
    <property type="match status" value="1"/>
</dbReference>
<feature type="compositionally biased region" description="Low complexity" evidence="6">
    <location>
        <begin position="38"/>
        <end position="50"/>
    </location>
</feature>
<dbReference type="AlphaFoldDB" id="A0A0E9NBJ5"/>
<dbReference type="GO" id="GO:0046983">
    <property type="term" value="F:protein dimerization activity"/>
    <property type="evidence" value="ECO:0007669"/>
    <property type="project" value="InterPro"/>
</dbReference>
<accession>A0A0E9NBJ5</accession>
<evidence type="ECO:0000259" key="7">
    <source>
        <dbReference type="PROSITE" id="PS50888"/>
    </source>
</evidence>
<evidence type="ECO:0000256" key="3">
    <source>
        <dbReference type="ARBA" id="ARBA00023125"/>
    </source>
</evidence>
<dbReference type="InterPro" id="IPR036638">
    <property type="entry name" value="HLH_DNA-bd_sf"/>
</dbReference>
<dbReference type="SUPFAM" id="SSF47459">
    <property type="entry name" value="HLH, helix-loop-helix DNA-binding domain"/>
    <property type="match status" value="1"/>
</dbReference>
<dbReference type="EMBL" id="BACD03000005">
    <property type="protein sequence ID" value="GAO46770.1"/>
    <property type="molecule type" value="Genomic_DNA"/>
</dbReference>
<dbReference type="GO" id="GO:0000978">
    <property type="term" value="F:RNA polymerase II cis-regulatory region sequence-specific DNA binding"/>
    <property type="evidence" value="ECO:0007669"/>
    <property type="project" value="TreeGrafter"/>
</dbReference>
<name>A0A0E9NBJ5_SAICN</name>
<dbReference type="Pfam" id="PF00010">
    <property type="entry name" value="HLH"/>
    <property type="match status" value="1"/>
</dbReference>
<dbReference type="Gene3D" id="4.10.280.10">
    <property type="entry name" value="Helix-loop-helix DNA-binding domain"/>
    <property type="match status" value="1"/>
</dbReference>
<dbReference type="PANTHER" id="PTHR15741">
    <property type="entry name" value="BASIC HELIX-LOOP-HELIX ZIP TRANSCRIPTION FACTOR"/>
    <property type="match status" value="1"/>
</dbReference>
<feature type="domain" description="BHLH" evidence="7">
    <location>
        <begin position="110"/>
        <end position="162"/>
    </location>
</feature>
<reference evidence="8 9" key="1">
    <citation type="journal article" date="2011" name="J. Gen. Appl. Microbiol.">
        <title>Draft genome sequencing of the enigmatic yeast Saitoella complicata.</title>
        <authorList>
            <person name="Nishida H."/>
            <person name="Hamamoto M."/>
            <person name="Sugiyama J."/>
        </authorList>
    </citation>
    <scope>NUCLEOTIDE SEQUENCE [LARGE SCALE GENOMIC DNA]</scope>
    <source>
        <strain evidence="8 9">NRRL Y-17804</strain>
    </source>
</reference>
<comment type="subcellular location">
    <subcellularLocation>
        <location evidence="1">Nucleus</location>
    </subcellularLocation>
</comment>
<dbReference type="PANTHER" id="PTHR15741:SF27">
    <property type="entry name" value="TRANSCRIPTION FACTOR AP-4"/>
    <property type="match status" value="1"/>
</dbReference>
<dbReference type="GO" id="GO:0000981">
    <property type="term" value="F:DNA-binding transcription factor activity, RNA polymerase II-specific"/>
    <property type="evidence" value="ECO:0007669"/>
    <property type="project" value="TreeGrafter"/>
</dbReference>
<dbReference type="Proteomes" id="UP000033140">
    <property type="component" value="Unassembled WGS sequence"/>
</dbReference>
<feature type="region of interest" description="Disordered" evidence="6">
    <location>
        <begin position="27"/>
        <end position="111"/>
    </location>
</feature>
<evidence type="ECO:0000256" key="1">
    <source>
        <dbReference type="ARBA" id="ARBA00004123"/>
    </source>
</evidence>
<evidence type="ECO:0000256" key="6">
    <source>
        <dbReference type="SAM" id="MobiDB-lite"/>
    </source>
</evidence>
<keyword evidence="4" id="KW-0804">Transcription</keyword>
<protein>
    <recommendedName>
        <fullName evidence="7">BHLH domain-containing protein</fullName>
    </recommendedName>
</protein>
<evidence type="ECO:0000256" key="2">
    <source>
        <dbReference type="ARBA" id="ARBA00023015"/>
    </source>
</evidence>
<keyword evidence="5" id="KW-0539">Nucleus</keyword>
<keyword evidence="2" id="KW-0805">Transcription regulation</keyword>
<keyword evidence="3" id="KW-0238">DNA-binding</keyword>